<feature type="transmembrane region" description="Helical" evidence="6">
    <location>
        <begin position="189"/>
        <end position="211"/>
    </location>
</feature>
<dbReference type="EMBL" id="HBGW01079198">
    <property type="protein sequence ID" value="CAD9631502.1"/>
    <property type="molecule type" value="Transcribed_RNA"/>
</dbReference>
<evidence type="ECO:0000256" key="3">
    <source>
        <dbReference type="ARBA" id="ARBA00022989"/>
    </source>
</evidence>
<dbReference type="InterPro" id="IPR003807">
    <property type="entry name" value="DUF202"/>
</dbReference>
<evidence type="ECO:0000256" key="2">
    <source>
        <dbReference type="ARBA" id="ARBA00022692"/>
    </source>
</evidence>
<dbReference type="AlphaFoldDB" id="A0A6U6SJN3"/>
<evidence type="ECO:0000256" key="5">
    <source>
        <dbReference type="SAM" id="MobiDB-lite"/>
    </source>
</evidence>
<keyword evidence="2 6" id="KW-0812">Transmembrane</keyword>
<evidence type="ECO:0000313" key="8">
    <source>
        <dbReference type="EMBL" id="CAD9631502.1"/>
    </source>
</evidence>
<keyword evidence="3 6" id="KW-1133">Transmembrane helix</keyword>
<protein>
    <recommendedName>
        <fullName evidence="7">DUF202 domain-containing protein</fullName>
    </recommendedName>
</protein>
<comment type="subcellular location">
    <subcellularLocation>
        <location evidence="1">Endomembrane system</location>
        <topology evidence="1">Multi-pass membrane protein</topology>
    </subcellularLocation>
</comment>
<dbReference type="GO" id="GO:0012505">
    <property type="term" value="C:endomembrane system"/>
    <property type="evidence" value="ECO:0007669"/>
    <property type="project" value="UniProtKB-SubCell"/>
</dbReference>
<accession>A0A6U6SJN3</accession>
<feature type="transmembrane region" description="Helical" evidence="6">
    <location>
        <begin position="251"/>
        <end position="269"/>
    </location>
</feature>
<feature type="domain" description="DUF202" evidence="7">
    <location>
        <begin position="152"/>
        <end position="218"/>
    </location>
</feature>
<name>A0A6U6SJN3_9DINO</name>
<gene>
    <name evidence="8" type="ORF">BRAN1462_LOCUS50331</name>
</gene>
<organism evidence="8">
    <name type="scientific">Zooxanthella nutricula</name>
    <dbReference type="NCBI Taxonomy" id="1333877"/>
    <lineage>
        <taxon>Eukaryota</taxon>
        <taxon>Sar</taxon>
        <taxon>Alveolata</taxon>
        <taxon>Dinophyceae</taxon>
        <taxon>Peridiniales</taxon>
        <taxon>Peridiniales incertae sedis</taxon>
        <taxon>Zooxanthella</taxon>
    </lineage>
</organism>
<keyword evidence="4 6" id="KW-0472">Membrane</keyword>
<proteinExistence type="predicted"/>
<evidence type="ECO:0000256" key="6">
    <source>
        <dbReference type="SAM" id="Phobius"/>
    </source>
</evidence>
<sequence>MLRSPAARDPASVPLLAPGAVSPDAAAVAAPSAPRRLIYVQFDAAEGFQGVALHEGLTREDVEHCLRVAAGLHDDDGFSLVDAADEALVPVSVALPHGSRLVLKRRPGARRASGGGGARAQASPGDATPKSKDSDAMRSNTEAMKNFSKISNYLANDRTLLAWTRTSLSLGRTLFSVAALTVVGEGGGLALASSTTCLALLTIVLFAVGWFRFVEVRSALDNGDAPHYMLDRLARVGRPTIAFDRVFPTHALLFGVVLVLAVGSAAHVFSKS</sequence>
<reference evidence="8" key="1">
    <citation type="submission" date="2021-01" db="EMBL/GenBank/DDBJ databases">
        <authorList>
            <person name="Corre E."/>
            <person name="Pelletier E."/>
            <person name="Niang G."/>
            <person name="Scheremetjew M."/>
            <person name="Finn R."/>
            <person name="Kale V."/>
            <person name="Holt S."/>
            <person name="Cochrane G."/>
            <person name="Meng A."/>
            <person name="Brown T."/>
            <person name="Cohen L."/>
        </authorList>
    </citation>
    <scope>NUCLEOTIDE SEQUENCE</scope>
    <source>
        <strain evidence="8">RCC3387</strain>
    </source>
</reference>
<dbReference type="Pfam" id="PF02656">
    <property type="entry name" value="DUF202"/>
    <property type="match status" value="1"/>
</dbReference>
<evidence type="ECO:0000259" key="7">
    <source>
        <dbReference type="Pfam" id="PF02656"/>
    </source>
</evidence>
<feature type="region of interest" description="Disordered" evidence="5">
    <location>
        <begin position="104"/>
        <end position="138"/>
    </location>
</feature>
<evidence type="ECO:0000256" key="1">
    <source>
        <dbReference type="ARBA" id="ARBA00004127"/>
    </source>
</evidence>
<evidence type="ECO:0000256" key="4">
    <source>
        <dbReference type="ARBA" id="ARBA00023136"/>
    </source>
</evidence>